<name>A0AAV1K6V0_9NEOP</name>
<keyword evidence="6" id="KW-0969">Cilium</keyword>
<dbReference type="SUPFAM" id="SSF50978">
    <property type="entry name" value="WD40 repeat-like"/>
    <property type="match status" value="1"/>
</dbReference>
<dbReference type="SUPFAM" id="SSF82171">
    <property type="entry name" value="DPP6 N-terminal domain-like"/>
    <property type="match status" value="1"/>
</dbReference>
<accession>A0AAV1K6V0</accession>
<evidence type="ECO:0000313" key="10">
    <source>
        <dbReference type="EMBL" id="CAK1556183.1"/>
    </source>
</evidence>
<evidence type="ECO:0008006" key="12">
    <source>
        <dbReference type="Google" id="ProtNLM"/>
    </source>
</evidence>
<dbReference type="Pfam" id="PF00400">
    <property type="entry name" value="WD40"/>
    <property type="match status" value="1"/>
</dbReference>
<keyword evidence="2" id="KW-0217">Developmental protein</keyword>
<dbReference type="Gene3D" id="1.25.40.470">
    <property type="match status" value="2"/>
</dbReference>
<dbReference type="GO" id="GO:0042073">
    <property type="term" value="P:intraciliary transport"/>
    <property type="evidence" value="ECO:0007669"/>
    <property type="project" value="TreeGrafter"/>
</dbReference>
<reference evidence="10 11" key="1">
    <citation type="submission" date="2023-11" db="EMBL/GenBank/DDBJ databases">
        <authorList>
            <person name="Okamura Y."/>
        </authorList>
    </citation>
    <scope>NUCLEOTIDE SEQUENCE [LARGE SCALE GENOMIC DNA]</scope>
</reference>
<keyword evidence="11" id="KW-1185">Reference proteome</keyword>
<dbReference type="InterPro" id="IPR001680">
    <property type="entry name" value="WD40_rpt"/>
</dbReference>
<dbReference type="Gene3D" id="2.130.10.10">
    <property type="entry name" value="YVTN repeat-like/Quinoprotein amine dehydrogenase"/>
    <property type="match status" value="2"/>
</dbReference>
<dbReference type="SMART" id="SM00320">
    <property type="entry name" value="WD40"/>
    <property type="match status" value="3"/>
</dbReference>
<feature type="region of interest" description="Disordered" evidence="9">
    <location>
        <begin position="1375"/>
        <end position="1402"/>
    </location>
</feature>
<dbReference type="InterPro" id="IPR015943">
    <property type="entry name" value="WD40/YVTN_repeat-like_dom_sf"/>
</dbReference>
<evidence type="ECO:0000256" key="5">
    <source>
        <dbReference type="ARBA" id="ARBA00022803"/>
    </source>
</evidence>
<keyword evidence="5" id="KW-0802">TPR repeat</keyword>
<dbReference type="PANTHER" id="PTHR15722:SF2">
    <property type="entry name" value="INTRAFLAGELLAR TRANSPORT PROTEIN 172 HOMOLOG"/>
    <property type="match status" value="1"/>
</dbReference>
<proteinExistence type="inferred from homology"/>
<dbReference type="GO" id="GO:0036064">
    <property type="term" value="C:ciliary basal body"/>
    <property type="evidence" value="ECO:0007669"/>
    <property type="project" value="TreeGrafter"/>
</dbReference>
<comment type="caution">
    <text evidence="10">The sequence shown here is derived from an EMBL/GenBank/DDBJ whole genome shotgun (WGS) entry which is preliminary data.</text>
</comment>
<evidence type="ECO:0000256" key="2">
    <source>
        <dbReference type="ARBA" id="ARBA00022473"/>
    </source>
</evidence>
<evidence type="ECO:0000256" key="8">
    <source>
        <dbReference type="ARBA" id="ARBA00038130"/>
    </source>
</evidence>
<gene>
    <name evidence="10" type="ORF">LNINA_LOCUS14948</name>
</gene>
<evidence type="ECO:0000256" key="6">
    <source>
        <dbReference type="ARBA" id="ARBA00023069"/>
    </source>
</evidence>
<keyword evidence="4" id="KW-0677">Repeat</keyword>
<evidence type="ECO:0000256" key="3">
    <source>
        <dbReference type="ARBA" id="ARBA00022574"/>
    </source>
</evidence>
<comment type="subcellular location">
    <subcellularLocation>
        <location evidence="1">Cell projection</location>
        <location evidence="1">Cilium</location>
    </subcellularLocation>
</comment>
<evidence type="ECO:0000256" key="7">
    <source>
        <dbReference type="ARBA" id="ARBA00023273"/>
    </source>
</evidence>
<sequence>MRLKYYKTILEAHDSDSPIAAISWSPNNAKLAVATSERLVYLFDRDGTRRDKFSTKPADPSAGKRSYIINSIMFSENSELLGVAQSDNMVFVYRVGADWSGKKVICNKFPLTGVPLHLLPAENGFFTGTSDGKIRLLDCKSNKSSSLWSVGSCCVSLARSQDATLASGHIDGTIYVNGRLLLRYTLPPTSLVLLTPYLLVGACDGRVTVYDAQKGIMLRNIEPTLPPDKKDFISAIPNPSGQTVAFGIFDGCLIGEVKESGTVEFSPVSLPNMYATRGLAWSGDGTKLALTSQTGAVIVLEAVLKCWVWRESVEVQHVSARQLLLKRLVGDAPTLTVTSRHGDIFTVKFIGHDWYAVCRTASTLILCDIARGLTSEISWSGTGERIYAAVGGACLLHRAGELSVVEYGLDKVLHTVRTERVNPHVLSVRINERDHSDNRKHLAYLLDRQTLAVVDLVTGTQLGHWWHEARIDWLELNESGHLLLLRDTRRRLALLRVDTGDKEIIASGVSFVQWIENSDAVVAQTPTHLLIWYSGWEANCVEMCECGGGTVVEVIDRKVSLEGGHLPYVTLDEHRLAFNNALRNGDLSGCAQYLESVNTSADVASLWRQLAEKALDKQDIQLAVKCYQGLGDEARSFYLDSVVQLAASEGGGDITTVPVVERNLSGLRNPLVQAKLAIFSGDLTTAEEWYVRRANHPEMAINMYKQFNKWTEAITLAERIDRASVPALKQQYMDYLNSTGRKGEVGAVLAASGDVRGAIKVWILAGRARRAATAMLQHPALLRDDELLHAVHDQLVQAGRLDEIYKWYRFLDIKWMKQNPPPPLPSMDTKEEWWEMAGEISERRGDNKTAVEYYARGNNYARAVQLAREACPGEVTRLEGEWGAWLVSTRRAAAAVPHLIEAGLTREALSAAIEAHHYKKALQIVQVIADKDSIREECERLGEHFITVQEWETAERVLISCGMANRCVRAYNAAGKITDGLRVATAHLSEEETRDIFIPLAKQLRDDGQLRKAEQIYIGLGDPDEAISMYKDASQYESMLRLVAAHRSSLVEATRRHVAQALHAAGDLRAAENYYIQADDWKSAIAMYRNSGQWENAERVARAHAPVPVQQQTALQWAATLSAASAARLLAARGLASIGARWALQAQRWDIATELSSLGGGITKREIARHEAAALADEQPEEAEAAFLRAGAPEDAVTMWLARGHHQRALVLAEQHAKHMVEDVLVEGARAAAERGDLQQFETLMIRANRPRDVVQHYKLLELWEEAGRVSREYLPEGQESVPPAVPPLLQRAADHADRGEWWEAVRLLVGASAAAASGGATRLAERAALRATRLARDKLVGETRRAAADMLVERFDAIGQSEVGEQLRAALLEGVENDAPGTSKDYEDESEPTVEVREPELDVESSALERLAAAGQWQRCLAHAGARAPHYALRYAAHIFKTHSRLEGVDIESADIPEALSQVLDTLRQYLILDDGAQGVPSIDANLAKAVCNEILVRVSMSPKAVNAIVDSADVLVAAGADDRAIQAITLLLGLHVPQIASKAARALLRYTDIIVADVAFYASGVIIREEGNAGAREAFVILNHCLDLAEAADEDSQNLLDYTDFECTDWSREPLLLERACVQGETLDALRDWVLALSMDRDVEQTLPVDSRGWYAPKVAEGESCCILTGYPLGSRLVTFTNGRCANREWWSRVSQAVRNGNPTASSIIQHVTKWCGPADFSHI</sequence>
<evidence type="ECO:0000256" key="1">
    <source>
        <dbReference type="ARBA" id="ARBA00004138"/>
    </source>
</evidence>
<evidence type="ECO:0000313" key="11">
    <source>
        <dbReference type="Proteomes" id="UP001497472"/>
    </source>
</evidence>
<dbReference type="GO" id="GO:0005930">
    <property type="term" value="C:axoneme"/>
    <property type="evidence" value="ECO:0007669"/>
    <property type="project" value="TreeGrafter"/>
</dbReference>
<dbReference type="InterPro" id="IPR036322">
    <property type="entry name" value="WD40_repeat_dom_sf"/>
</dbReference>
<dbReference type="PANTHER" id="PTHR15722">
    <property type="entry name" value="IFT140/172-RELATED"/>
    <property type="match status" value="1"/>
</dbReference>
<dbReference type="EMBL" id="CAVLEF010000283">
    <property type="protein sequence ID" value="CAK1556183.1"/>
    <property type="molecule type" value="Genomic_DNA"/>
</dbReference>
<dbReference type="GO" id="GO:0030992">
    <property type="term" value="C:intraciliary transport particle B"/>
    <property type="evidence" value="ECO:0007669"/>
    <property type="project" value="TreeGrafter"/>
</dbReference>
<protein>
    <recommendedName>
        <fullName evidence="12">Intraflagellar transport protein 172 homolog</fullName>
    </recommendedName>
</protein>
<evidence type="ECO:0000256" key="4">
    <source>
        <dbReference type="ARBA" id="ARBA00022737"/>
    </source>
</evidence>
<keyword evidence="3" id="KW-0853">WD repeat</keyword>
<keyword evidence="7" id="KW-0966">Cell projection</keyword>
<dbReference type="Proteomes" id="UP001497472">
    <property type="component" value="Unassembled WGS sequence"/>
</dbReference>
<organism evidence="10 11">
    <name type="scientific">Leptosia nina</name>
    <dbReference type="NCBI Taxonomy" id="320188"/>
    <lineage>
        <taxon>Eukaryota</taxon>
        <taxon>Metazoa</taxon>
        <taxon>Ecdysozoa</taxon>
        <taxon>Arthropoda</taxon>
        <taxon>Hexapoda</taxon>
        <taxon>Insecta</taxon>
        <taxon>Pterygota</taxon>
        <taxon>Neoptera</taxon>
        <taxon>Endopterygota</taxon>
        <taxon>Lepidoptera</taxon>
        <taxon>Glossata</taxon>
        <taxon>Ditrysia</taxon>
        <taxon>Papilionoidea</taxon>
        <taxon>Pieridae</taxon>
        <taxon>Pierinae</taxon>
        <taxon>Leptosia</taxon>
    </lineage>
</organism>
<evidence type="ECO:0000256" key="9">
    <source>
        <dbReference type="SAM" id="MobiDB-lite"/>
    </source>
</evidence>
<comment type="similarity">
    <text evidence="8">Belongs to the IFT172 family.</text>
</comment>